<dbReference type="InterPro" id="IPR015943">
    <property type="entry name" value="WD40/YVTN_repeat-like_dom_sf"/>
</dbReference>
<feature type="domain" description="Sema" evidence="6">
    <location>
        <begin position="1"/>
        <end position="304"/>
    </location>
</feature>
<sequence length="304" mass="33792">VDCPNFVHVVQAVNSTHLYACGSYAYSPHQVVIDIERLSVVHQDGAKGRCPYNPFERSSVVIIGQFNRFYIHIKHLQTEQPQPLTLRDTLHQVFLKFHICLSPSADQFIRSQISFPCNHTRVSSSVITSCISEPTFVSSSLDPAGQKLYFFFTEAGKEFSFVNELQIPRVAQVCKCGLSNSSDSELLRVKTNYLTSQSVTPGKQIVSLEQKYSRLVVMRTQAANGKHYDILFLLTGCCVLSAHCVVLVLKGVLYVGSSEGVTAVPVTRCLIYRNCSQCILARDPLCGWSPTRRTCTGLDGSNED</sequence>
<gene>
    <name evidence="7" type="ORF">XENOCAPTIV_022717</name>
</gene>
<dbReference type="Proteomes" id="UP001434883">
    <property type="component" value="Unassembled WGS sequence"/>
</dbReference>
<dbReference type="PANTHER" id="PTHR11036:SF145">
    <property type="entry name" value="SEMAPHORIN-4A ISOFORM X1-RELATED"/>
    <property type="match status" value="1"/>
</dbReference>
<dbReference type="InterPro" id="IPR027231">
    <property type="entry name" value="Semaphorin"/>
</dbReference>
<keyword evidence="4" id="KW-0325">Glycoprotein</keyword>
<evidence type="ECO:0000313" key="7">
    <source>
        <dbReference type="EMBL" id="MEQ2199011.1"/>
    </source>
</evidence>
<dbReference type="SUPFAM" id="SSF103575">
    <property type="entry name" value="Plexin repeat"/>
    <property type="match status" value="1"/>
</dbReference>
<evidence type="ECO:0000256" key="4">
    <source>
        <dbReference type="ARBA" id="ARBA00023180"/>
    </source>
</evidence>
<feature type="non-terminal residue" evidence="7">
    <location>
        <position position="304"/>
    </location>
</feature>
<feature type="non-terminal residue" evidence="7">
    <location>
        <position position="1"/>
    </location>
</feature>
<dbReference type="InterPro" id="IPR036352">
    <property type="entry name" value="Semap_dom_sf"/>
</dbReference>
<proteinExistence type="predicted"/>
<evidence type="ECO:0000256" key="2">
    <source>
        <dbReference type="ARBA" id="ARBA00023136"/>
    </source>
</evidence>
<comment type="caution">
    <text evidence="7">The sequence shown here is derived from an EMBL/GenBank/DDBJ whole genome shotgun (WGS) entry which is preliminary data.</text>
</comment>
<comment type="subcellular location">
    <subcellularLocation>
        <location evidence="1">Membrane</location>
    </subcellularLocation>
</comment>
<keyword evidence="3" id="KW-1015">Disulfide bond</keyword>
<dbReference type="PROSITE" id="PS51004">
    <property type="entry name" value="SEMA"/>
    <property type="match status" value="1"/>
</dbReference>
<dbReference type="SUPFAM" id="SSF101912">
    <property type="entry name" value="Sema domain"/>
    <property type="match status" value="1"/>
</dbReference>
<comment type="caution">
    <text evidence="5">Lacks conserved residue(s) required for the propagation of feature annotation.</text>
</comment>
<dbReference type="EMBL" id="JAHRIN010021903">
    <property type="protein sequence ID" value="MEQ2199011.1"/>
    <property type="molecule type" value="Genomic_DNA"/>
</dbReference>
<dbReference type="InterPro" id="IPR002165">
    <property type="entry name" value="Plexin_repeat"/>
</dbReference>
<evidence type="ECO:0000256" key="5">
    <source>
        <dbReference type="PROSITE-ProRule" id="PRU00352"/>
    </source>
</evidence>
<name>A0ABV0QUA8_9TELE</name>
<dbReference type="Pfam" id="PF01437">
    <property type="entry name" value="PSI"/>
    <property type="match status" value="1"/>
</dbReference>
<evidence type="ECO:0000259" key="6">
    <source>
        <dbReference type="PROSITE" id="PS51004"/>
    </source>
</evidence>
<organism evidence="7 8">
    <name type="scientific">Xenoophorus captivus</name>
    <dbReference type="NCBI Taxonomy" id="1517983"/>
    <lineage>
        <taxon>Eukaryota</taxon>
        <taxon>Metazoa</taxon>
        <taxon>Chordata</taxon>
        <taxon>Craniata</taxon>
        <taxon>Vertebrata</taxon>
        <taxon>Euteleostomi</taxon>
        <taxon>Actinopterygii</taxon>
        <taxon>Neopterygii</taxon>
        <taxon>Teleostei</taxon>
        <taxon>Neoteleostei</taxon>
        <taxon>Acanthomorphata</taxon>
        <taxon>Ovalentaria</taxon>
        <taxon>Atherinomorphae</taxon>
        <taxon>Cyprinodontiformes</taxon>
        <taxon>Goodeidae</taxon>
        <taxon>Xenoophorus</taxon>
    </lineage>
</organism>
<dbReference type="InterPro" id="IPR001627">
    <property type="entry name" value="Semap_dom"/>
</dbReference>
<reference evidence="7 8" key="1">
    <citation type="submission" date="2021-06" db="EMBL/GenBank/DDBJ databases">
        <authorList>
            <person name="Palmer J.M."/>
        </authorList>
    </citation>
    <scope>NUCLEOTIDE SEQUENCE [LARGE SCALE GENOMIC DNA]</scope>
    <source>
        <strain evidence="7 8">XC_2019</strain>
        <tissue evidence="7">Muscle</tissue>
    </source>
</reference>
<keyword evidence="2" id="KW-0472">Membrane</keyword>
<dbReference type="PANTHER" id="PTHR11036">
    <property type="entry name" value="SEMAPHORIN"/>
    <property type="match status" value="1"/>
</dbReference>
<evidence type="ECO:0000256" key="1">
    <source>
        <dbReference type="ARBA" id="ARBA00004370"/>
    </source>
</evidence>
<evidence type="ECO:0000256" key="3">
    <source>
        <dbReference type="ARBA" id="ARBA00023157"/>
    </source>
</evidence>
<protein>
    <recommendedName>
        <fullName evidence="6">Sema domain-containing protein</fullName>
    </recommendedName>
</protein>
<dbReference type="Gene3D" id="3.30.1680.10">
    <property type="entry name" value="ligand-binding face of the semaphorins, domain 2"/>
    <property type="match status" value="1"/>
</dbReference>
<accession>A0ABV0QUA8</accession>
<keyword evidence="8" id="KW-1185">Reference proteome</keyword>
<evidence type="ECO:0000313" key="8">
    <source>
        <dbReference type="Proteomes" id="UP001434883"/>
    </source>
</evidence>
<dbReference type="Gene3D" id="2.130.10.10">
    <property type="entry name" value="YVTN repeat-like/Quinoprotein amine dehydrogenase"/>
    <property type="match status" value="1"/>
</dbReference>